<protein>
    <submittedName>
        <fullName evidence="1">Uncharacterized protein</fullName>
    </submittedName>
</protein>
<proteinExistence type="predicted"/>
<keyword evidence="2" id="KW-1185">Reference proteome</keyword>
<accession>A0ABN8IMY6</accession>
<sequence length="114" mass="12682">MEKGEDRLCKESILMCEKLSSGGAFYWTFGTVTIGVAKPLPCSTVVGGDKANGHSVHSSQKVEYFTKILRLIMSLHRDIMELQLQCSRDVAHYPRPPRPAYGISPKLKAEIAMK</sequence>
<feature type="non-terminal residue" evidence="1">
    <location>
        <position position="1"/>
    </location>
</feature>
<evidence type="ECO:0000313" key="2">
    <source>
        <dbReference type="Proteomes" id="UP000837857"/>
    </source>
</evidence>
<dbReference type="EMBL" id="OW152837">
    <property type="protein sequence ID" value="CAH2058332.1"/>
    <property type="molecule type" value="Genomic_DNA"/>
</dbReference>
<dbReference type="Proteomes" id="UP000837857">
    <property type="component" value="Chromosome 25"/>
</dbReference>
<name>A0ABN8IMY6_9NEOP</name>
<gene>
    <name evidence="1" type="ORF">IPOD504_LOCUS10546</name>
</gene>
<organism evidence="1 2">
    <name type="scientific">Iphiclides podalirius</name>
    <name type="common">scarce swallowtail</name>
    <dbReference type="NCBI Taxonomy" id="110791"/>
    <lineage>
        <taxon>Eukaryota</taxon>
        <taxon>Metazoa</taxon>
        <taxon>Ecdysozoa</taxon>
        <taxon>Arthropoda</taxon>
        <taxon>Hexapoda</taxon>
        <taxon>Insecta</taxon>
        <taxon>Pterygota</taxon>
        <taxon>Neoptera</taxon>
        <taxon>Endopterygota</taxon>
        <taxon>Lepidoptera</taxon>
        <taxon>Glossata</taxon>
        <taxon>Ditrysia</taxon>
        <taxon>Papilionoidea</taxon>
        <taxon>Papilionidae</taxon>
        <taxon>Papilioninae</taxon>
        <taxon>Iphiclides</taxon>
    </lineage>
</organism>
<reference evidence="1" key="1">
    <citation type="submission" date="2022-03" db="EMBL/GenBank/DDBJ databases">
        <authorList>
            <person name="Martin H S."/>
        </authorList>
    </citation>
    <scope>NUCLEOTIDE SEQUENCE</scope>
</reference>
<evidence type="ECO:0000313" key="1">
    <source>
        <dbReference type="EMBL" id="CAH2058332.1"/>
    </source>
</evidence>